<keyword evidence="2" id="KW-0677">Repeat</keyword>
<dbReference type="EMBL" id="MNUE01000076">
    <property type="protein sequence ID" value="OJD29637.1"/>
    <property type="molecule type" value="Genomic_DNA"/>
</dbReference>
<evidence type="ECO:0000256" key="6">
    <source>
        <dbReference type="ARBA" id="ARBA00023422"/>
    </source>
</evidence>
<feature type="region of interest" description="Disordered" evidence="9">
    <location>
        <begin position="1649"/>
        <end position="1685"/>
    </location>
</feature>
<dbReference type="SUPFAM" id="SSF52540">
    <property type="entry name" value="P-loop containing nucleoside triphosphate hydrolases"/>
    <property type="match status" value="1"/>
</dbReference>
<feature type="short sequence motif" description="GXSXG" evidence="8">
    <location>
        <begin position="57"/>
        <end position="61"/>
    </location>
</feature>
<feature type="compositionally biased region" description="Basic and acidic residues" evidence="9">
    <location>
        <begin position="1656"/>
        <end position="1679"/>
    </location>
</feature>
<dbReference type="Gene3D" id="3.40.1090.10">
    <property type="entry name" value="Cytosolic phospholipase A2 catalytic domain"/>
    <property type="match status" value="1"/>
</dbReference>
<dbReference type="Pfam" id="PF24883">
    <property type="entry name" value="NPHP3_N"/>
    <property type="match status" value="1"/>
</dbReference>
<evidence type="ECO:0000313" key="11">
    <source>
        <dbReference type="EMBL" id="OJD29637.1"/>
    </source>
</evidence>
<evidence type="ECO:0000256" key="2">
    <source>
        <dbReference type="ARBA" id="ARBA00022737"/>
    </source>
</evidence>
<dbReference type="Proteomes" id="UP000183809">
    <property type="component" value="Unassembled WGS sequence"/>
</dbReference>
<dbReference type="RefSeq" id="XP_020125897.1">
    <property type="nucleotide sequence ID" value="XM_020279009.1"/>
</dbReference>
<protein>
    <recommendedName>
        <fullName evidence="1">phospholipase A2</fullName>
        <ecNumber evidence="1">3.1.1.4</ecNumber>
    </recommendedName>
</protein>
<feature type="short sequence motif" description="GXGXXG" evidence="8">
    <location>
        <begin position="15"/>
        <end position="20"/>
    </location>
</feature>
<dbReference type="PROSITE" id="PS51635">
    <property type="entry name" value="PNPLA"/>
    <property type="match status" value="1"/>
</dbReference>
<sequence length="1685" mass="190975">MAEPWRPRRVLSLDGGGIRGLSSIMILKAVMERINDHRMENGLTRQEPYEYFDMIGGTSTGGIIAVMLGRLHMTLDQCEQAYRELSKKIFTPKRSSWNLPGRANDRYQVNGKFDSDILERAIKSVIKEQLHPDAQSDDHGNLDDFMEQNPACNVFVTSAFRDIGNPVLLRTYQNRAMHDGISRELKIWQACRATSAATSFFDPFILHDGTAFVDSGIRWNNPVPQVLAEAGDMWPNDKDKIAVLSIGTSFNRHISLDGNLISVVESLAKIATDTELIAQDFYRDHRTDLVQQKRYIRLNVPELGKVGLEEFHKVSEIRQKTEYYLQENASERLHSCVEVLESSVITGLLETKEWKECKIALVNEMMSSRNHMEENVTPPAKDTLVWFLNQGNSQYQDWKESHEANVLWITAEAGCGKTVLAKFLTEQLKLLPHPSGRSCFFFFNSRNEKSRASNALCSMLHYLLESPLVDPRFFPLVLQEYKSIGSHIAQNVEVLYRLICKATDYLKPSAGRLPCVLDALDECQNPDMLTEKLCAPAGTGSSQPTDFPFKLIITIRHTGELPDWRFNPSHLTMDLGRRQESVATDIETVVRDNVNRLGIQNSEKGLLARSILERAGATFLWQALLFDEIKRLRTTSVGKISRLLENTPSGLNEHYEQILERRPEKHITLSILEIVIASSTPLSLDEINVALAVQRDNPDWNDTWETVHRNMEDSSNIEAFLKTHCGSFLRIGGAVVTLFHDTVRTFFETSSTMMIGLAAANRALAIRCISYLLLEDWQSTSIDCWLLYFRVRDENGMFRRLPLLKNHRQYLQTCFYDYSARHWFLHAQAARSDESSWALHNADDDSRLDELVSGVIALCDPSRHRLAVSIPLFFPGDDTLLFALKNDNLPLIFGILHHLTDSTVFGIEHYWIFKLAIRKRMMSVVEFLLGHDMSRDLVQWTISQAIGRQDQRIAQLVVNAVMKQKHEFAREVIDMGSLEFLPMLILAEGLDFEPGTANVISAIHHDDVELFDQGMEQYTRDHPDRVETICHAFSTAIVILSRDDCPRPRPDIVKYPVRYVLRTHLSREEQEPLDETLLMAERKAIESNLTLGKALVWAACGVRDDETSIFLKTACRQHDLTRNPETISSMTEMNESETSEDGKSWRIIIGLALQKMEESGASRRFDLRQQVECPDIALRNANSDGTLPAWLDAFPHVSRECIDRLSPLFDMQADVAVFALLILTNTYPEFTILKQLSKVGFEICWVPSKTAILDTTVTSGWDIIVRAFKAHLSQLSSYDFRSLALESSFQHRVLAHEDYPGSNVDVVLPYACTVNPVMAQEILVHAGKKLGYQHSQVSLQRALVSSIWSDNFELCESLLNFGSDGIVNVGVLEGQSVSEQKTPLMAAVDVCNLRIVHLLLNHHANPWDEVSVVYYQIEEPTPELLAIHYGASHHPEIDHVTGDETFAETDARQPKRTTSAISTATWTHEFFDEFLKVWKNAAKTFDVDIAGSETFSGKTVLHRIAQHGGLYQAMSLLGYTDVDASRQDRYGRTALHELVFNLHKAPPSSVGPLFELLVRHGADVLQEDQFGLSPLQYLCFSNIDGSRFDEYLEILISRDADYVSLEKLVSQGRLESLNRHSFYLPVDLEGNIALVRRFVDKHRNRGVLSQDTQDALSKEEIQRDSGKKKGQSHGEERARALIGSQ</sequence>
<dbReference type="Pfam" id="PF01734">
    <property type="entry name" value="Patatin"/>
    <property type="match status" value="1"/>
</dbReference>
<keyword evidence="4 8" id="KW-0442">Lipid degradation</keyword>
<organism evidence="11 12">
    <name type="scientific">Diplodia corticola</name>
    <dbReference type="NCBI Taxonomy" id="236234"/>
    <lineage>
        <taxon>Eukaryota</taxon>
        <taxon>Fungi</taxon>
        <taxon>Dikarya</taxon>
        <taxon>Ascomycota</taxon>
        <taxon>Pezizomycotina</taxon>
        <taxon>Dothideomycetes</taxon>
        <taxon>Dothideomycetes incertae sedis</taxon>
        <taxon>Botryosphaeriales</taxon>
        <taxon>Botryosphaeriaceae</taxon>
        <taxon>Diplodia</taxon>
    </lineage>
</organism>
<evidence type="ECO:0000256" key="5">
    <source>
        <dbReference type="ARBA" id="ARBA00023098"/>
    </source>
</evidence>
<feature type="active site" description="Proton acceptor" evidence="8">
    <location>
        <position position="214"/>
    </location>
</feature>
<comment type="caution">
    <text evidence="11">The sequence shown here is derived from an EMBL/GenBank/DDBJ whole genome shotgun (WGS) entry which is preliminary data.</text>
</comment>
<dbReference type="Gene3D" id="3.40.50.300">
    <property type="entry name" value="P-loop containing nucleotide triphosphate hydrolases"/>
    <property type="match status" value="1"/>
</dbReference>
<evidence type="ECO:0000256" key="7">
    <source>
        <dbReference type="PROSITE-ProRule" id="PRU00023"/>
    </source>
</evidence>
<name>A0A1J9RQ06_9PEZI</name>
<evidence type="ECO:0000256" key="3">
    <source>
        <dbReference type="ARBA" id="ARBA00022801"/>
    </source>
</evidence>
<comment type="caution">
    <text evidence="8">Lacks conserved residue(s) required for the propagation of feature annotation.</text>
</comment>
<evidence type="ECO:0000256" key="8">
    <source>
        <dbReference type="PROSITE-ProRule" id="PRU01161"/>
    </source>
</evidence>
<feature type="domain" description="PNPLA" evidence="10">
    <location>
        <begin position="11"/>
        <end position="227"/>
    </location>
</feature>
<reference evidence="11 12" key="1">
    <citation type="submission" date="2016-10" db="EMBL/GenBank/DDBJ databases">
        <title>Proteomics and genomics reveal pathogen-plant mechanisms compatible with a hemibiotrophic lifestyle of Diplodia corticola.</title>
        <authorList>
            <person name="Fernandes I."/>
            <person name="De Jonge R."/>
            <person name="Van De Peer Y."/>
            <person name="Devreese B."/>
            <person name="Alves A."/>
            <person name="Esteves A.C."/>
        </authorList>
    </citation>
    <scope>NUCLEOTIDE SEQUENCE [LARGE SCALE GENOMIC DNA]</scope>
    <source>
        <strain evidence="11 12">CBS 112549</strain>
    </source>
</reference>
<evidence type="ECO:0000256" key="1">
    <source>
        <dbReference type="ARBA" id="ARBA00013278"/>
    </source>
</evidence>
<evidence type="ECO:0000256" key="9">
    <source>
        <dbReference type="SAM" id="MobiDB-lite"/>
    </source>
</evidence>
<evidence type="ECO:0000256" key="4">
    <source>
        <dbReference type="ARBA" id="ARBA00022963"/>
    </source>
</evidence>
<keyword evidence="3 8" id="KW-0378">Hydrolase</keyword>
<dbReference type="PROSITE" id="PS50088">
    <property type="entry name" value="ANK_REPEAT"/>
    <property type="match status" value="1"/>
</dbReference>
<dbReference type="CDD" id="cd07216">
    <property type="entry name" value="Pat17_PNPLA8_PNPLA9_like3"/>
    <property type="match status" value="1"/>
</dbReference>
<dbReference type="InterPro" id="IPR027417">
    <property type="entry name" value="P-loop_NTPase"/>
</dbReference>
<dbReference type="InterPro" id="IPR002110">
    <property type="entry name" value="Ankyrin_rpt"/>
</dbReference>
<dbReference type="GeneID" id="31019271"/>
<dbReference type="GO" id="GO:0016020">
    <property type="term" value="C:membrane"/>
    <property type="evidence" value="ECO:0007669"/>
    <property type="project" value="TreeGrafter"/>
</dbReference>
<dbReference type="InterPro" id="IPR002641">
    <property type="entry name" value="PNPLA_dom"/>
</dbReference>
<dbReference type="STRING" id="236234.A0A1J9RQ06"/>
<dbReference type="SUPFAM" id="SSF52151">
    <property type="entry name" value="FabD/lysophospholipase-like"/>
    <property type="match status" value="1"/>
</dbReference>
<comment type="catalytic activity">
    <reaction evidence="6">
        <text>a 1,2-diacyl-sn-glycero-3-phosphocholine + H2O = a 1-acyl-sn-glycero-3-phosphocholine + a fatty acid + H(+)</text>
        <dbReference type="Rhea" id="RHEA:15801"/>
        <dbReference type="ChEBI" id="CHEBI:15377"/>
        <dbReference type="ChEBI" id="CHEBI:15378"/>
        <dbReference type="ChEBI" id="CHEBI:28868"/>
        <dbReference type="ChEBI" id="CHEBI:57643"/>
        <dbReference type="ChEBI" id="CHEBI:58168"/>
        <dbReference type="EC" id="3.1.1.4"/>
    </reaction>
    <physiologicalReaction direction="left-to-right" evidence="6">
        <dbReference type="Rhea" id="RHEA:15802"/>
    </physiologicalReaction>
</comment>
<dbReference type="InterPro" id="IPR056884">
    <property type="entry name" value="NPHP3-like_N"/>
</dbReference>
<evidence type="ECO:0000313" key="12">
    <source>
        <dbReference type="Proteomes" id="UP000183809"/>
    </source>
</evidence>
<feature type="active site" description="Nucleophile" evidence="8">
    <location>
        <position position="59"/>
    </location>
</feature>
<dbReference type="GO" id="GO:0019369">
    <property type="term" value="P:arachidonate metabolic process"/>
    <property type="evidence" value="ECO:0007669"/>
    <property type="project" value="TreeGrafter"/>
</dbReference>
<dbReference type="OrthoDB" id="1658288at2759"/>
<proteinExistence type="predicted"/>
<dbReference type="InterPro" id="IPR036770">
    <property type="entry name" value="Ankyrin_rpt-contain_sf"/>
</dbReference>
<dbReference type="SMART" id="SM00248">
    <property type="entry name" value="ANK"/>
    <property type="match status" value="4"/>
</dbReference>
<keyword evidence="12" id="KW-1185">Reference proteome</keyword>
<dbReference type="Gene3D" id="1.25.40.20">
    <property type="entry name" value="Ankyrin repeat-containing domain"/>
    <property type="match status" value="2"/>
</dbReference>
<evidence type="ECO:0000259" key="10">
    <source>
        <dbReference type="PROSITE" id="PS51635"/>
    </source>
</evidence>
<gene>
    <name evidence="11" type="ORF">BKCO1_7600044</name>
</gene>
<keyword evidence="7" id="KW-0040">ANK repeat</keyword>
<dbReference type="PANTHER" id="PTHR24185">
    <property type="entry name" value="CALCIUM-INDEPENDENT PHOSPHOLIPASE A2-GAMMA"/>
    <property type="match status" value="1"/>
</dbReference>
<feature type="repeat" description="ANK" evidence="7">
    <location>
        <begin position="1530"/>
        <end position="1569"/>
    </location>
</feature>
<dbReference type="SUPFAM" id="SSF48403">
    <property type="entry name" value="Ankyrin repeat"/>
    <property type="match status" value="1"/>
</dbReference>
<accession>A0A1J9RQ06</accession>
<dbReference type="EC" id="3.1.1.4" evidence="1"/>
<dbReference type="GO" id="GO:0046486">
    <property type="term" value="P:glycerolipid metabolic process"/>
    <property type="evidence" value="ECO:0007669"/>
    <property type="project" value="UniProtKB-ARBA"/>
</dbReference>
<keyword evidence="5 8" id="KW-0443">Lipid metabolism</keyword>
<dbReference type="Pfam" id="PF00023">
    <property type="entry name" value="Ank"/>
    <property type="match status" value="1"/>
</dbReference>
<dbReference type="PANTHER" id="PTHR24185:SF1">
    <property type="entry name" value="CALCIUM-INDEPENDENT PHOSPHOLIPASE A2-GAMMA"/>
    <property type="match status" value="1"/>
</dbReference>
<dbReference type="GO" id="GO:0047499">
    <property type="term" value="F:calcium-independent phospholipase A2 activity"/>
    <property type="evidence" value="ECO:0007669"/>
    <property type="project" value="TreeGrafter"/>
</dbReference>
<dbReference type="GO" id="GO:0016042">
    <property type="term" value="P:lipid catabolic process"/>
    <property type="evidence" value="ECO:0007669"/>
    <property type="project" value="UniProtKB-UniRule"/>
</dbReference>
<dbReference type="InterPro" id="IPR016035">
    <property type="entry name" value="Acyl_Trfase/lysoPLipase"/>
</dbReference>